<comment type="caution">
    <text evidence="6">The sequence shown here is derived from an EMBL/GenBank/DDBJ whole genome shotgun (WGS) entry which is preliminary data.</text>
</comment>
<evidence type="ECO:0000256" key="4">
    <source>
        <dbReference type="ARBA" id="ARBA00035174"/>
    </source>
</evidence>
<dbReference type="InterPro" id="IPR037147">
    <property type="entry name" value="Ribosomal_bL28_sf"/>
</dbReference>
<accession>A0ABW9R1K9</accession>
<organism evidence="6 7">
    <name type="scientific">Acidiferrimicrobium australe</name>
    <dbReference type="NCBI Taxonomy" id="2664430"/>
    <lineage>
        <taxon>Bacteria</taxon>
        <taxon>Bacillati</taxon>
        <taxon>Actinomycetota</taxon>
        <taxon>Acidimicrobiia</taxon>
        <taxon>Acidimicrobiales</taxon>
        <taxon>Acidimicrobiaceae</taxon>
        <taxon>Acidiferrimicrobium</taxon>
    </lineage>
</organism>
<dbReference type="InterPro" id="IPR050096">
    <property type="entry name" value="Bacterial_rp_bL28"/>
</dbReference>
<protein>
    <recommendedName>
        <fullName evidence="4 5">Large ribosomal subunit protein bL28</fullName>
    </recommendedName>
</protein>
<evidence type="ECO:0000313" key="6">
    <source>
        <dbReference type="EMBL" id="MST35352.1"/>
    </source>
</evidence>
<dbReference type="EMBL" id="WJHE01001654">
    <property type="protein sequence ID" value="MST35352.1"/>
    <property type="molecule type" value="Genomic_DNA"/>
</dbReference>
<dbReference type="InterPro" id="IPR034704">
    <property type="entry name" value="Ribosomal_bL28/bL31-like_sf"/>
</dbReference>
<comment type="similarity">
    <text evidence="1 5">Belongs to the bacterial ribosomal protein bL28 family.</text>
</comment>
<name>A0ABW9R1K9_9ACTN</name>
<dbReference type="GO" id="GO:0005840">
    <property type="term" value="C:ribosome"/>
    <property type="evidence" value="ECO:0007669"/>
    <property type="project" value="UniProtKB-KW"/>
</dbReference>
<reference evidence="6 7" key="1">
    <citation type="submission" date="2019-11" db="EMBL/GenBank/DDBJ databases">
        <title>Acidiferrimicrobium australis gen. nov., sp. nov., an acidophilic and obligately heterotrophic, member of the Actinobacteria that catalyses dissimilatory oxido- reduction of iron isolated from metal-rich acidic water in Chile.</title>
        <authorList>
            <person name="Gonzalez D."/>
            <person name="Huber K."/>
            <person name="Hedrich S."/>
            <person name="Rojas-Villalobos C."/>
            <person name="Quatrini R."/>
            <person name="Dinamarca M.A."/>
            <person name="Schwarz A."/>
            <person name="Canales C."/>
            <person name="Nancucheo I."/>
        </authorList>
    </citation>
    <scope>NUCLEOTIDE SEQUENCE [LARGE SCALE GENOMIC DNA]</scope>
    <source>
        <strain evidence="6 7">USS-CCA1</strain>
    </source>
</reference>
<keyword evidence="7" id="KW-1185">Reference proteome</keyword>
<dbReference type="HAMAP" id="MF_00373">
    <property type="entry name" value="Ribosomal_bL28"/>
    <property type="match status" value="1"/>
</dbReference>
<dbReference type="PANTHER" id="PTHR39080">
    <property type="entry name" value="50S RIBOSOMAL PROTEIN L28"/>
    <property type="match status" value="1"/>
</dbReference>
<dbReference type="Proteomes" id="UP000437736">
    <property type="component" value="Unassembled WGS sequence"/>
</dbReference>
<dbReference type="NCBIfam" id="TIGR00009">
    <property type="entry name" value="L28"/>
    <property type="match status" value="1"/>
</dbReference>
<keyword evidence="3 5" id="KW-0687">Ribonucleoprotein</keyword>
<dbReference type="InterPro" id="IPR001383">
    <property type="entry name" value="Ribosomal_bL28_bact-type"/>
</dbReference>
<proteinExistence type="inferred from homology"/>
<dbReference type="PANTHER" id="PTHR39080:SF1">
    <property type="entry name" value="LARGE RIBOSOMAL SUBUNIT PROTEIN BL28A"/>
    <property type="match status" value="1"/>
</dbReference>
<evidence type="ECO:0000256" key="1">
    <source>
        <dbReference type="ARBA" id="ARBA00008760"/>
    </source>
</evidence>
<dbReference type="Pfam" id="PF00830">
    <property type="entry name" value="Ribosomal_L28"/>
    <property type="match status" value="1"/>
</dbReference>
<dbReference type="Gene3D" id="2.30.170.40">
    <property type="entry name" value="Ribosomal protein L28/L24"/>
    <property type="match status" value="1"/>
</dbReference>
<evidence type="ECO:0000256" key="5">
    <source>
        <dbReference type="HAMAP-Rule" id="MF_00373"/>
    </source>
</evidence>
<sequence>MASVCEVCGKHPSFGMSISHSHRRTKRRWNPNIQRVRALVNGSPRRLQVCTSCIRAGKVTKLAR</sequence>
<evidence type="ECO:0000256" key="2">
    <source>
        <dbReference type="ARBA" id="ARBA00022980"/>
    </source>
</evidence>
<evidence type="ECO:0000313" key="7">
    <source>
        <dbReference type="Proteomes" id="UP000437736"/>
    </source>
</evidence>
<gene>
    <name evidence="5 6" type="primary">rpmB</name>
    <name evidence="6" type="ORF">GHK86_21800</name>
</gene>
<dbReference type="InterPro" id="IPR026569">
    <property type="entry name" value="Ribosomal_bL28"/>
</dbReference>
<keyword evidence="2 5" id="KW-0689">Ribosomal protein</keyword>
<dbReference type="SUPFAM" id="SSF143800">
    <property type="entry name" value="L28p-like"/>
    <property type="match status" value="1"/>
</dbReference>
<evidence type="ECO:0000256" key="3">
    <source>
        <dbReference type="ARBA" id="ARBA00023274"/>
    </source>
</evidence>